<dbReference type="InterPro" id="IPR008906">
    <property type="entry name" value="HATC_C_dom"/>
</dbReference>
<reference evidence="2 3" key="1">
    <citation type="submission" date="2023-02" db="EMBL/GenBank/DDBJ databases">
        <title>LHISI_Scaffold_Assembly.</title>
        <authorList>
            <person name="Stuart O.P."/>
            <person name="Cleave R."/>
            <person name="Magrath M.J.L."/>
            <person name="Mikheyev A.S."/>
        </authorList>
    </citation>
    <scope>NUCLEOTIDE SEQUENCE [LARGE SCALE GENOMIC DNA]</scope>
    <source>
        <strain evidence="2">Daus_M_001</strain>
        <tissue evidence="2">Leg muscle</tissue>
    </source>
</reference>
<gene>
    <name evidence="2" type="ORF">PR048_032169</name>
</gene>
<dbReference type="InterPro" id="IPR012337">
    <property type="entry name" value="RNaseH-like_sf"/>
</dbReference>
<proteinExistence type="predicted"/>
<name>A0ABQ9G5L3_9NEOP</name>
<comment type="caution">
    <text evidence="2">The sequence shown here is derived from an EMBL/GenBank/DDBJ whole genome shotgun (WGS) entry which is preliminary data.</text>
</comment>
<dbReference type="PANTHER" id="PTHR46880">
    <property type="entry name" value="RAS-ASSOCIATING DOMAIN-CONTAINING PROTEIN"/>
    <property type="match status" value="1"/>
</dbReference>
<dbReference type="EMBL" id="JARBHB010000016">
    <property type="protein sequence ID" value="KAJ8866326.1"/>
    <property type="molecule type" value="Genomic_DNA"/>
</dbReference>
<dbReference type="PANTHER" id="PTHR46880:SF5">
    <property type="entry name" value="DUF4371 DOMAIN-CONTAINING PROTEIN"/>
    <property type="match status" value="1"/>
</dbReference>
<evidence type="ECO:0000259" key="1">
    <source>
        <dbReference type="Pfam" id="PF05699"/>
    </source>
</evidence>
<evidence type="ECO:0000313" key="2">
    <source>
        <dbReference type="EMBL" id="KAJ8866326.1"/>
    </source>
</evidence>
<sequence length="107" mass="11885">MLHGQAYKDLCPKQILLKLATTPELQKSVPNLANLAAVVLSIPVSTAECESGFSAAKQIKTCLRNRMNRNTLNNLMILSLEGPDPIDFDFEKCADIWASKKKRIIDI</sequence>
<dbReference type="SUPFAM" id="SSF53098">
    <property type="entry name" value="Ribonuclease H-like"/>
    <property type="match status" value="1"/>
</dbReference>
<protein>
    <recommendedName>
        <fullName evidence="1">HAT C-terminal dimerisation domain-containing protein</fullName>
    </recommendedName>
</protein>
<feature type="domain" description="HAT C-terminal dimerisation" evidence="1">
    <location>
        <begin position="26"/>
        <end position="78"/>
    </location>
</feature>
<accession>A0ABQ9G5L3</accession>
<dbReference type="Proteomes" id="UP001159363">
    <property type="component" value="Chromosome 15"/>
</dbReference>
<keyword evidence="3" id="KW-1185">Reference proteome</keyword>
<evidence type="ECO:0000313" key="3">
    <source>
        <dbReference type="Proteomes" id="UP001159363"/>
    </source>
</evidence>
<dbReference type="Pfam" id="PF05699">
    <property type="entry name" value="Dimer_Tnp_hAT"/>
    <property type="match status" value="1"/>
</dbReference>
<organism evidence="2 3">
    <name type="scientific">Dryococelus australis</name>
    <dbReference type="NCBI Taxonomy" id="614101"/>
    <lineage>
        <taxon>Eukaryota</taxon>
        <taxon>Metazoa</taxon>
        <taxon>Ecdysozoa</taxon>
        <taxon>Arthropoda</taxon>
        <taxon>Hexapoda</taxon>
        <taxon>Insecta</taxon>
        <taxon>Pterygota</taxon>
        <taxon>Neoptera</taxon>
        <taxon>Polyneoptera</taxon>
        <taxon>Phasmatodea</taxon>
        <taxon>Verophasmatodea</taxon>
        <taxon>Anareolatae</taxon>
        <taxon>Phasmatidae</taxon>
        <taxon>Eurycanthinae</taxon>
        <taxon>Dryococelus</taxon>
    </lineage>
</organism>